<evidence type="ECO:0000313" key="1">
    <source>
        <dbReference type="EMBL" id="KAF8442295.1"/>
    </source>
</evidence>
<keyword evidence="2" id="KW-1185">Reference proteome</keyword>
<dbReference type="AlphaFoldDB" id="A0AAD4BY07"/>
<proteinExistence type="predicted"/>
<sequence length="78" mass="8767">MRARKRARALKKAFAARGKANMMSFAAQETNMLPDMFFEIVTGDAATIKGAVQAFRNHHWVYLARHGAQGAEKPFESR</sequence>
<protein>
    <submittedName>
        <fullName evidence="1">Uncharacterized protein</fullName>
    </submittedName>
</protein>
<dbReference type="EMBL" id="WHUW01000009">
    <property type="protein sequence ID" value="KAF8442295.1"/>
    <property type="molecule type" value="Genomic_DNA"/>
</dbReference>
<organism evidence="1 2">
    <name type="scientific">Boletus edulis BED1</name>
    <dbReference type="NCBI Taxonomy" id="1328754"/>
    <lineage>
        <taxon>Eukaryota</taxon>
        <taxon>Fungi</taxon>
        <taxon>Dikarya</taxon>
        <taxon>Basidiomycota</taxon>
        <taxon>Agaricomycotina</taxon>
        <taxon>Agaricomycetes</taxon>
        <taxon>Agaricomycetidae</taxon>
        <taxon>Boletales</taxon>
        <taxon>Boletineae</taxon>
        <taxon>Boletaceae</taxon>
        <taxon>Boletoideae</taxon>
        <taxon>Boletus</taxon>
    </lineage>
</organism>
<comment type="caution">
    <text evidence="1">The sequence shown here is derived from an EMBL/GenBank/DDBJ whole genome shotgun (WGS) entry which is preliminary data.</text>
</comment>
<gene>
    <name evidence="1" type="ORF">L210DRAFT_3644421</name>
</gene>
<accession>A0AAD4BY07</accession>
<reference evidence="1" key="2">
    <citation type="journal article" date="2020" name="Nat. Commun.">
        <title>Large-scale genome sequencing of mycorrhizal fungi provides insights into the early evolution of symbiotic traits.</title>
        <authorList>
            <person name="Miyauchi S."/>
            <person name="Kiss E."/>
            <person name="Kuo A."/>
            <person name="Drula E."/>
            <person name="Kohler A."/>
            <person name="Sanchez-Garcia M."/>
            <person name="Morin E."/>
            <person name="Andreopoulos B."/>
            <person name="Barry K.W."/>
            <person name="Bonito G."/>
            <person name="Buee M."/>
            <person name="Carver A."/>
            <person name="Chen C."/>
            <person name="Cichocki N."/>
            <person name="Clum A."/>
            <person name="Culley D."/>
            <person name="Crous P.W."/>
            <person name="Fauchery L."/>
            <person name="Girlanda M."/>
            <person name="Hayes R.D."/>
            <person name="Keri Z."/>
            <person name="LaButti K."/>
            <person name="Lipzen A."/>
            <person name="Lombard V."/>
            <person name="Magnuson J."/>
            <person name="Maillard F."/>
            <person name="Murat C."/>
            <person name="Nolan M."/>
            <person name="Ohm R.A."/>
            <person name="Pangilinan J."/>
            <person name="Pereira M.F."/>
            <person name="Perotto S."/>
            <person name="Peter M."/>
            <person name="Pfister S."/>
            <person name="Riley R."/>
            <person name="Sitrit Y."/>
            <person name="Stielow J.B."/>
            <person name="Szollosi G."/>
            <person name="Zifcakova L."/>
            <person name="Stursova M."/>
            <person name="Spatafora J.W."/>
            <person name="Tedersoo L."/>
            <person name="Vaario L.M."/>
            <person name="Yamada A."/>
            <person name="Yan M."/>
            <person name="Wang P."/>
            <person name="Xu J."/>
            <person name="Bruns T."/>
            <person name="Baldrian P."/>
            <person name="Vilgalys R."/>
            <person name="Dunand C."/>
            <person name="Henrissat B."/>
            <person name="Grigoriev I.V."/>
            <person name="Hibbett D."/>
            <person name="Nagy L.G."/>
            <person name="Martin F.M."/>
        </authorList>
    </citation>
    <scope>NUCLEOTIDE SEQUENCE</scope>
    <source>
        <strain evidence="1">BED1</strain>
    </source>
</reference>
<dbReference type="Proteomes" id="UP001194468">
    <property type="component" value="Unassembled WGS sequence"/>
</dbReference>
<evidence type="ECO:0000313" key="2">
    <source>
        <dbReference type="Proteomes" id="UP001194468"/>
    </source>
</evidence>
<name>A0AAD4BY07_BOLED</name>
<reference evidence="1" key="1">
    <citation type="submission" date="2019-10" db="EMBL/GenBank/DDBJ databases">
        <authorList>
            <consortium name="DOE Joint Genome Institute"/>
            <person name="Kuo A."/>
            <person name="Miyauchi S."/>
            <person name="Kiss E."/>
            <person name="Drula E."/>
            <person name="Kohler A."/>
            <person name="Sanchez-Garcia M."/>
            <person name="Andreopoulos B."/>
            <person name="Barry K.W."/>
            <person name="Bonito G."/>
            <person name="Buee M."/>
            <person name="Carver A."/>
            <person name="Chen C."/>
            <person name="Cichocki N."/>
            <person name="Clum A."/>
            <person name="Culley D."/>
            <person name="Crous P.W."/>
            <person name="Fauchery L."/>
            <person name="Girlanda M."/>
            <person name="Hayes R."/>
            <person name="Keri Z."/>
            <person name="LaButti K."/>
            <person name="Lipzen A."/>
            <person name="Lombard V."/>
            <person name="Magnuson J."/>
            <person name="Maillard F."/>
            <person name="Morin E."/>
            <person name="Murat C."/>
            <person name="Nolan M."/>
            <person name="Ohm R."/>
            <person name="Pangilinan J."/>
            <person name="Pereira M."/>
            <person name="Perotto S."/>
            <person name="Peter M."/>
            <person name="Riley R."/>
            <person name="Sitrit Y."/>
            <person name="Stielow B."/>
            <person name="Szollosi G."/>
            <person name="Zifcakova L."/>
            <person name="Stursova M."/>
            <person name="Spatafora J.W."/>
            <person name="Tedersoo L."/>
            <person name="Vaario L.-M."/>
            <person name="Yamada A."/>
            <person name="Yan M."/>
            <person name="Wang P."/>
            <person name="Xu J."/>
            <person name="Bruns T."/>
            <person name="Baldrian P."/>
            <person name="Vilgalys R."/>
            <person name="Henrissat B."/>
            <person name="Grigoriev I.V."/>
            <person name="Hibbett D."/>
            <person name="Nagy L.G."/>
            <person name="Martin F.M."/>
        </authorList>
    </citation>
    <scope>NUCLEOTIDE SEQUENCE</scope>
    <source>
        <strain evidence="1">BED1</strain>
    </source>
</reference>